<reference evidence="4 5" key="1">
    <citation type="submission" date="2017-11" db="EMBL/GenBank/DDBJ databases">
        <title>De-novo sequencing of pomegranate (Punica granatum L.) genome.</title>
        <authorList>
            <person name="Akparov Z."/>
            <person name="Amiraslanov A."/>
            <person name="Hajiyeva S."/>
            <person name="Abbasov M."/>
            <person name="Kaur K."/>
            <person name="Hamwieh A."/>
            <person name="Solovyev V."/>
            <person name="Salamov A."/>
            <person name="Braich B."/>
            <person name="Kosarev P."/>
            <person name="Mahmoud A."/>
            <person name="Hajiyev E."/>
            <person name="Babayeva S."/>
            <person name="Izzatullayeva V."/>
            <person name="Mammadov A."/>
            <person name="Mammadov A."/>
            <person name="Sharifova S."/>
            <person name="Ojaghi J."/>
            <person name="Eynullazada K."/>
            <person name="Bayramov B."/>
            <person name="Abdulazimova A."/>
            <person name="Shahmuradov I."/>
        </authorList>
    </citation>
    <scope>NUCLEOTIDE SEQUENCE [LARGE SCALE GENOMIC DNA]</scope>
    <source>
        <strain evidence="5">cv. AG2017</strain>
        <tissue evidence="4">Leaf</tissue>
    </source>
</reference>
<dbReference type="PANTHER" id="PTHR10501">
    <property type="entry name" value="U1 SMALL NUCLEAR RIBONUCLEOPROTEIN A/U2 SMALL NUCLEAR RIBONUCLEOPROTEIN B"/>
    <property type="match status" value="1"/>
</dbReference>
<proteinExistence type="predicted"/>
<evidence type="ECO:0000256" key="1">
    <source>
        <dbReference type="ARBA" id="ARBA00022884"/>
    </source>
</evidence>
<dbReference type="Pfam" id="PF00076">
    <property type="entry name" value="RRM_1"/>
    <property type="match status" value="1"/>
</dbReference>
<keyword evidence="5" id="KW-1185">Reference proteome</keyword>
<dbReference type="InterPro" id="IPR035979">
    <property type="entry name" value="RBD_domain_sf"/>
</dbReference>
<evidence type="ECO:0000313" key="4">
    <source>
        <dbReference type="EMBL" id="PKI33822.1"/>
    </source>
</evidence>
<dbReference type="SMART" id="SM00360">
    <property type="entry name" value="RRM"/>
    <property type="match status" value="1"/>
</dbReference>
<dbReference type="Proteomes" id="UP000233551">
    <property type="component" value="Unassembled WGS sequence"/>
</dbReference>
<evidence type="ECO:0000313" key="5">
    <source>
        <dbReference type="Proteomes" id="UP000233551"/>
    </source>
</evidence>
<name>A0A2I0HQ49_PUNGR</name>
<sequence length="207" mass="23587">MVNERPSSLRNVENFSASAPTAASSRDSNILFVGGLPTDCTRREVGHIFRPFIGFKDIRVFHKEARHSGDRAMVLCFVEFADSKYALTAMEALQESPFDTRAWQMVYALGARRVRAQSQGLVAKLPADLTEIECSATTTEVYKSSQRLGFKLKRVEWLTVCRSDDYSTPRIWPLRFYPMSVCDLLTIRMERFRSRFEGWLITAQGGL</sequence>
<accession>A0A2I0HQ49</accession>
<feature type="domain" description="RRM" evidence="3">
    <location>
        <begin position="29"/>
        <end position="110"/>
    </location>
</feature>
<dbReference type="PROSITE" id="PS50102">
    <property type="entry name" value="RRM"/>
    <property type="match status" value="1"/>
</dbReference>
<comment type="caution">
    <text evidence="4">The sequence shown here is derived from an EMBL/GenBank/DDBJ whole genome shotgun (WGS) entry which is preliminary data.</text>
</comment>
<dbReference type="EMBL" id="PGOL01006298">
    <property type="protein sequence ID" value="PKI33822.1"/>
    <property type="molecule type" value="Genomic_DNA"/>
</dbReference>
<dbReference type="GO" id="GO:0003723">
    <property type="term" value="F:RNA binding"/>
    <property type="evidence" value="ECO:0007669"/>
    <property type="project" value="UniProtKB-UniRule"/>
</dbReference>
<protein>
    <recommendedName>
        <fullName evidence="3">RRM domain-containing protein</fullName>
    </recommendedName>
</protein>
<organism evidence="4 5">
    <name type="scientific">Punica granatum</name>
    <name type="common">Pomegranate</name>
    <dbReference type="NCBI Taxonomy" id="22663"/>
    <lineage>
        <taxon>Eukaryota</taxon>
        <taxon>Viridiplantae</taxon>
        <taxon>Streptophyta</taxon>
        <taxon>Embryophyta</taxon>
        <taxon>Tracheophyta</taxon>
        <taxon>Spermatophyta</taxon>
        <taxon>Magnoliopsida</taxon>
        <taxon>eudicotyledons</taxon>
        <taxon>Gunneridae</taxon>
        <taxon>Pentapetalae</taxon>
        <taxon>rosids</taxon>
        <taxon>malvids</taxon>
        <taxon>Myrtales</taxon>
        <taxon>Lythraceae</taxon>
        <taxon>Punica</taxon>
    </lineage>
</organism>
<dbReference type="InterPro" id="IPR012677">
    <property type="entry name" value="Nucleotide-bd_a/b_plait_sf"/>
</dbReference>
<evidence type="ECO:0000256" key="2">
    <source>
        <dbReference type="PROSITE-ProRule" id="PRU00176"/>
    </source>
</evidence>
<dbReference type="AlphaFoldDB" id="A0A2I0HQ49"/>
<dbReference type="InterPro" id="IPR000504">
    <property type="entry name" value="RRM_dom"/>
</dbReference>
<keyword evidence="1 2" id="KW-0694">RNA-binding</keyword>
<dbReference type="Gene3D" id="3.30.70.330">
    <property type="match status" value="1"/>
</dbReference>
<dbReference type="SUPFAM" id="SSF54928">
    <property type="entry name" value="RNA-binding domain, RBD"/>
    <property type="match status" value="1"/>
</dbReference>
<evidence type="ECO:0000259" key="3">
    <source>
        <dbReference type="PROSITE" id="PS50102"/>
    </source>
</evidence>
<gene>
    <name evidence="4" type="ORF">CRG98_045786</name>
</gene>